<name>A0A336M0J4_CULSO</name>
<dbReference type="SMART" id="SM00364">
    <property type="entry name" value="LRR_BAC"/>
    <property type="match status" value="11"/>
</dbReference>
<dbReference type="Gene3D" id="3.60.40.10">
    <property type="entry name" value="PPM-type phosphatase domain"/>
    <property type="match status" value="1"/>
</dbReference>
<dbReference type="SMART" id="SM00369">
    <property type="entry name" value="LRR_TYP"/>
    <property type="match status" value="10"/>
</dbReference>
<dbReference type="SMART" id="SM00332">
    <property type="entry name" value="PP2Cc"/>
    <property type="match status" value="1"/>
</dbReference>
<dbReference type="InterPro" id="IPR050333">
    <property type="entry name" value="SLRP"/>
</dbReference>
<evidence type="ECO:0000256" key="1">
    <source>
        <dbReference type="ARBA" id="ARBA00022614"/>
    </source>
</evidence>
<dbReference type="VEuPathDB" id="VectorBase:CSON005741"/>
<dbReference type="Pfam" id="PF00560">
    <property type="entry name" value="LRR_1"/>
    <property type="match status" value="1"/>
</dbReference>
<dbReference type="PANTHER" id="PTHR45712">
    <property type="entry name" value="AGAP008170-PA"/>
    <property type="match status" value="1"/>
</dbReference>
<keyword evidence="2" id="KW-0479">Metal-binding</keyword>
<dbReference type="InterPro" id="IPR036457">
    <property type="entry name" value="PPM-type-like_dom_sf"/>
</dbReference>
<dbReference type="OMA" id="WERNMWF"/>
<keyword evidence="1" id="KW-0433">Leucine-rich repeat</keyword>
<evidence type="ECO:0000256" key="2">
    <source>
        <dbReference type="ARBA" id="ARBA00022723"/>
    </source>
</evidence>
<reference evidence="6" key="1">
    <citation type="submission" date="2018-07" db="EMBL/GenBank/DDBJ databases">
        <authorList>
            <person name="Quirk P.G."/>
            <person name="Krulwich T.A."/>
        </authorList>
    </citation>
    <scope>NUCLEOTIDE SEQUENCE</scope>
</reference>
<dbReference type="CDD" id="cd00143">
    <property type="entry name" value="PP2Cc"/>
    <property type="match status" value="1"/>
</dbReference>
<dbReference type="CDD" id="cd17213">
    <property type="entry name" value="RA_PHLPP"/>
    <property type="match status" value="1"/>
</dbReference>
<dbReference type="InterPro" id="IPR032675">
    <property type="entry name" value="LRR_dom_sf"/>
</dbReference>
<dbReference type="Pfam" id="PF23010">
    <property type="entry name" value="RA_3"/>
    <property type="match status" value="1"/>
</dbReference>
<dbReference type="GO" id="GO:0046872">
    <property type="term" value="F:metal ion binding"/>
    <property type="evidence" value="ECO:0007669"/>
    <property type="project" value="UniProtKB-KW"/>
</dbReference>
<dbReference type="PANTHER" id="PTHR45712:SF22">
    <property type="entry name" value="INSULIN-LIKE GROWTH FACTOR-BINDING PROTEIN COMPLEX ACID LABILE SUBUNIT"/>
    <property type="match status" value="1"/>
</dbReference>
<dbReference type="Gene3D" id="3.80.10.10">
    <property type="entry name" value="Ribonuclease Inhibitor"/>
    <property type="match status" value="3"/>
</dbReference>
<feature type="compositionally biased region" description="Low complexity" evidence="4">
    <location>
        <begin position="22"/>
        <end position="46"/>
    </location>
</feature>
<proteinExistence type="predicted"/>
<dbReference type="PROSITE" id="PS51746">
    <property type="entry name" value="PPM_2"/>
    <property type="match status" value="1"/>
</dbReference>
<dbReference type="SUPFAM" id="SSF52058">
    <property type="entry name" value="L domain-like"/>
    <property type="match status" value="2"/>
</dbReference>
<dbReference type="InterPro" id="IPR001932">
    <property type="entry name" value="PPM-type_phosphatase-like_dom"/>
</dbReference>
<accession>A0A336M0J4</accession>
<evidence type="ECO:0000256" key="4">
    <source>
        <dbReference type="SAM" id="MobiDB-lite"/>
    </source>
</evidence>
<sequence>MMKTKARAPVMIKPTVRNVAVQPHSPQHQNQSQQSKPQQQQQQQQQQPPPVKPRKPLLQKYAEEVNNNNNNLVKKIVHNCINRTKIKIDNENTVNITSGTNMALLWNASGWIRVYLGTDRSDISCEDPNKMVHIASDSSTFDVVKDMDIPEEYTLWVQTGGCQVRRLREDEYPLMIQEEFLQSLGFKDVSRRARLGIDPDFKYILRFFIGPTEPPLCGHATRSGTVEILKGLVFPQWQRRSISIIGSKLIIFPLNPSLAPDFYDLTGAGIFEHTPNYNRLIIKIVPRTKSHSQDVIVTDIESAQIKSIKYLRNTNGGVHRYVNNNSSSSIQNREENLNEISVYNSNGSVHSTGDQETSSSGQVVLFLGFEDSWERDLWSQWLIESTVDSSTPKRMDIANSGLCSIPEVVLKGVDTIEELSAGQNQLQEIALTALSNFKNLKVLHLNKNGFKKFPEPLLDCKGLTLLDLADNGIESLPERISTLKKLEELRLDRNEISMLPNTLKDCRNLTTLEVAHNRLEKLPPFMLNIKQIPNKNAKNGINGNSHRHKIDITKFNESQDENYNPPLTKINLRANHLKGNIILGNYGFLTQLDVSENSIQTLDLSALDRLESLQCCRNNLEELTLNGRALNSLIAGNNKLKLLSIEPAPVNLQHLDISYNALEHLPKWLAECHQIRTLFANNNQITSLHDNFFHTSSDTLHTLQLGYNLLTSLPSMPKRTLALQELFLQSNKIIDLPENFFLCCENLTLLNVSSNKLLTLPILDHPRCRLERVYLTNNCLSDRVLDTIQYFRCLKIFHAAYNRITTLPESCIANWPDIEELILSGNRLQHLPENMAALRHIRVLRVHSNQLQSVPALAKTQTLRVLDLAHNQLDKINLVSLVPKKLQFLDLSCNLQLQVDPKQLQVCRSQRPMSLVDVSGKNRASLPITPNMLKNEMNKEVEPPWKVGFSETPGNSAKLYISQLRLPSFCNSEGLFGLFDGEHSTVLPNIMSKCIPKILLEERTVKETAPDYMKYTMLSAHRELKQQGQKQGVCATLCHISRSKYNNNEIMSYYPTPAGGRRFILRTANVGDSEAILVRQNGLVNLTKVTPNRKIGYSASYPLILPDPEVSEVALSDVDEYLIIANKKLWEVMNAESVAEEVRKESNVILAAKRIQDIAQSYGAEENVSVLIIKFNNLGTDIDQLMKELRQTIRKKPSGQALISGFCKCGCCCESNNNCCHSGAIDPFIRQPSSRSDRSSPSGQSDNTAIEVNGQFTKQKNGIELNSLTNLTNGKKNNAYLTNERRSLRSGVARAVRARIEEEREREREETDSAISEEQFKCWEYMLEQNTQLLFDKELNTISKAFTKNPNSSLLRSQLKSLSNSTPQLQEGLPNKFHTVTARGANPFLSKQFGSTRSFHSTSQNPYRPNKFPLLKPLAPIPPGGPNAAYFGSIQRLLPYNLEYDFTPSIQERVMTLEDSLEEETDRMHHYWGVATTEL</sequence>
<protein>
    <submittedName>
        <fullName evidence="6">CSON005741 protein</fullName>
    </submittedName>
</protein>
<organism evidence="6">
    <name type="scientific">Culicoides sonorensis</name>
    <name type="common">Biting midge</name>
    <dbReference type="NCBI Taxonomy" id="179676"/>
    <lineage>
        <taxon>Eukaryota</taxon>
        <taxon>Metazoa</taxon>
        <taxon>Ecdysozoa</taxon>
        <taxon>Arthropoda</taxon>
        <taxon>Hexapoda</taxon>
        <taxon>Insecta</taxon>
        <taxon>Pterygota</taxon>
        <taxon>Neoptera</taxon>
        <taxon>Endopterygota</taxon>
        <taxon>Diptera</taxon>
        <taxon>Nematocera</taxon>
        <taxon>Chironomoidea</taxon>
        <taxon>Ceratopogonidae</taxon>
        <taxon>Ceratopogoninae</taxon>
        <taxon>Culicoides</taxon>
        <taxon>Monoculicoides</taxon>
    </lineage>
</organism>
<gene>
    <name evidence="6" type="primary">CSON005741</name>
</gene>
<keyword evidence="3" id="KW-0677">Repeat</keyword>
<feature type="region of interest" description="Disordered" evidence="4">
    <location>
        <begin position="1"/>
        <end position="54"/>
    </location>
</feature>
<evidence type="ECO:0000256" key="3">
    <source>
        <dbReference type="ARBA" id="ARBA00022737"/>
    </source>
</evidence>
<dbReference type="EMBL" id="UFQT01000222">
    <property type="protein sequence ID" value="SSX21947.1"/>
    <property type="molecule type" value="Genomic_DNA"/>
</dbReference>
<dbReference type="Pfam" id="PF00481">
    <property type="entry name" value="PP2C"/>
    <property type="match status" value="2"/>
</dbReference>
<dbReference type="InterPro" id="IPR055071">
    <property type="entry name" value="RA_PHLPP-like"/>
</dbReference>
<dbReference type="SUPFAM" id="SSF81606">
    <property type="entry name" value="PP2C-like"/>
    <property type="match status" value="1"/>
</dbReference>
<feature type="domain" description="PPM-type phosphatase" evidence="5">
    <location>
        <begin position="946"/>
        <end position="1175"/>
    </location>
</feature>
<dbReference type="Pfam" id="PF13855">
    <property type="entry name" value="LRR_8"/>
    <property type="match status" value="1"/>
</dbReference>
<evidence type="ECO:0000313" key="6">
    <source>
        <dbReference type="EMBL" id="SSX21947.1"/>
    </source>
</evidence>
<dbReference type="InterPro" id="IPR001611">
    <property type="entry name" value="Leu-rich_rpt"/>
</dbReference>
<dbReference type="InterPro" id="IPR003591">
    <property type="entry name" value="Leu-rich_rpt_typical-subtyp"/>
</dbReference>
<evidence type="ECO:0000259" key="5">
    <source>
        <dbReference type="PROSITE" id="PS51746"/>
    </source>
</evidence>
<dbReference type="PROSITE" id="PS51450">
    <property type="entry name" value="LRR"/>
    <property type="match status" value="4"/>
</dbReference>